<proteinExistence type="predicted"/>
<dbReference type="EMBL" id="CAUJNA010003228">
    <property type="protein sequence ID" value="CAJ1396329.1"/>
    <property type="molecule type" value="Genomic_DNA"/>
</dbReference>
<reference evidence="1" key="1">
    <citation type="submission" date="2023-08" db="EMBL/GenBank/DDBJ databases">
        <authorList>
            <person name="Chen Y."/>
            <person name="Shah S."/>
            <person name="Dougan E. K."/>
            <person name="Thang M."/>
            <person name="Chan C."/>
        </authorList>
    </citation>
    <scope>NUCLEOTIDE SEQUENCE</scope>
</reference>
<accession>A0AA36IZG0</accession>
<name>A0AA36IZG0_9DINO</name>
<feature type="non-terminal residue" evidence="1">
    <location>
        <position position="1"/>
    </location>
</feature>
<organism evidence="1 2">
    <name type="scientific">Effrenium voratum</name>
    <dbReference type="NCBI Taxonomy" id="2562239"/>
    <lineage>
        <taxon>Eukaryota</taxon>
        <taxon>Sar</taxon>
        <taxon>Alveolata</taxon>
        <taxon>Dinophyceae</taxon>
        <taxon>Suessiales</taxon>
        <taxon>Symbiodiniaceae</taxon>
        <taxon>Effrenium</taxon>
    </lineage>
</organism>
<feature type="non-terminal residue" evidence="1">
    <location>
        <position position="60"/>
    </location>
</feature>
<sequence>WGGLPRARKPLRRLVERLLQRKPQRRFTAAGFLAALRLDGPDGPRPRGFNYRIEVLARGR</sequence>
<dbReference type="AlphaFoldDB" id="A0AA36IZG0"/>
<gene>
    <name evidence="1" type="ORF">EVOR1521_LOCUS20584</name>
</gene>
<comment type="caution">
    <text evidence="1">The sequence shown here is derived from an EMBL/GenBank/DDBJ whole genome shotgun (WGS) entry which is preliminary data.</text>
</comment>
<dbReference type="Proteomes" id="UP001178507">
    <property type="component" value="Unassembled WGS sequence"/>
</dbReference>
<evidence type="ECO:0000313" key="2">
    <source>
        <dbReference type="Proteomes" id="UP001178507"/>
    </source>
</evidence>
<protein>
    <submittedName>
        <fullName evidence="1">Uncharacterized protein</fullName>
    </submittedName>
</protein>
<keyword evidence="2" id="KW-1185">Reference proteome</keyword>
<evidence type="ECO:0000313" key="1">
    <source>
        <dbReference type="EMBL" id="CAJ1396329.1"/>
    </source>
</evidence>